<dbReference type="Pfam" id="PF00856">
    <property type="entry name" value="SET"/>
    <property type="match status" value="1"/>
</dbReference>
<keyword evidence="1" id="KW-0479">Metal-binding</keyword>
<evidence type="ECO:0000259" key="6">
    <source>
        <dbReference type="PROSITE" id="PS50865"/>
    </source>
</evidence>
<dbReference type="PROSITE" id="PS50865">
    <property type="entry name" value="ZF_MYND_2"/>
    <property type="match status" value="1"/>
</dbReference>
<dbReference type="PANTHER" id="PTHR12197">
    <property type="entry name" value="HISTONE-LYSINE N-METHYLTRANSFERASE SMYD"/>
    <property type="match status" value="1"/>
</dbReference>
<dbReference type="Gene3D" id="1.10.220.160">
    <property type="match status" value="1"/>
</dbReference>
<feature type="domain" description="MYND-type" evidence="6">
    <location>
        <begin position="66"/>
        <end position="103"/>
    </location>
</feature>
<dbReference type="Gene3D" id="6.10.140.2220">
    <property type="match status" value="1"/>
</dbReference>
<dbReference type="Gene3D" id="2.170.270.10">
    <property type="entry name" value="SET domain"/>
    <property type="match status" value="1"/>
</dbReference>
<dbReference type="PROSITE" id="PS50280">
    <property type="entry name" value="SET"/>
    <property type="match status" value="1"/>
</dbReference>
<evidence type="ECO:0000256" key="2">
    <source>
        <dbReference type="ARBA" id="ARBA00022771"/>
    </source>
</evidence>
<gene>
    <name evidence="7" type="ORF">LOD99_16156</name>
</gene>
<dbReference type="InterPro" id="IPR050869">
    <property type="entry name" value="H3K4_H4K5_MeTrfase"/>
</dbReference>
<dbReference type="SUPFAM" id="SSF82199">
    <property type="entry name" value="SET domain"/>
    <property type="match status" value="1"/>
</dbReference>
<dbReference type="InterPro" id="IPR002893">
    <property type="entry name" value="Znf_MYND"/>
</dbReference>
<feature type="domain" description="SET" evidence="5">
    <location>
        <begin position="22"/>
        <end position="264"/>
    </location>
</feature>
<dbReference type="InterPro" id="IPR001214">
    <property type="entry name" value="SET_dom"/>
</dbReference>
<keyword evidence="2 4" id="KW-0863">Zinc-finger</keyword>
<keyword evidence="8" id="KW-1185">Reference proteome</keyword>
<dbReference type="Proteomes" id="UP001165289">
    <property type="component" value="Unassembled WGS sequence"/>
</dbReference>
<sequence length="437" mass="50903">MAKENTDDLCVPKRILERLKQHGISVAINEKGRGLIADRDFEAGTILIRSVPFSSAVAGKHIQEFCNKCGLKKEVKKCSRCNYVRYCSKDCQVSAWPSHKKECDYIKSCLDIFTKVLPINSLLVLRTLEMNEIEKLKQGIQDRELCPELEMLESHRDKFLELKLNDAKHTTYEIVTRTYKPFLRDRGYIITDNTVFDVHCKLAVNANAIQGDHCETVSSGLFPEQTLLNHSCRPNCLNCFRGLEVLLVASRDIICGEELTINYIDIIKPVWERRSQLKEKSHFSCVCQRCVEEELIEEDRTRWTRLDKIYEEYVNGNSRYLLNLSSTIIDLEFKDVQSDIFEVLVLRLTFEAYIELNEIEKALSHIQQLIEISQKYETIYSHDLSTVFVRQAELMAQLNLRKEAKQVLEIAKRPIEIIYGKEHSWYIQLLRINDRLI</sequence>
<name>A0AAV7K6Y3_9METZ</name>
<dbReference type="GO" id="GO:0008270">
    <property type="term" value="F:zinc ion binding"/>
    <property type="evidence" value="ECO:0007669"/>
    <property type="project" value="UniProtKB-KW"/>
</dbReference>
<dbReference type="InterPro" id="IPR046341">
    <property type="entry name" value="SET_dom_sf"/>
</dbReference>
<protein>
    <submittedName>
        <fullName evidence="7">Histone-lysine N-methyltransferase SMYD3</fullName>
    </submittedName>
</protein>
<dbReference type="AlphaFoldDB" id="A0AAV7K6Y3"/>
<comment type="caution">
    <text evidence="7">The sequence shown here is derived from an EMBL/GenBank/DDBJ whole genome shotgun (WGS) entry which is preliminary data.</text>
</comment>
<organism evidence="7 8">
    <name type="scientific">Oopsacas minuta</name>
    <dbReference type="NCBI Taxonomy" id="111878"/>
    <lineage>
        <taxon>Eukaryota</taxon>
        <taxon>Metazoa</taxon>
        <taxon>Porifera</taxon>
        <taxon>Hexactinellida</taxon>
        <taxon>Hexasterophora</taxon>
        <taxon>Lyssacinosida</taxon>
        <taxon>Leucopsacidae</taxon>
        <taxon>Oopsacas</taxon>
    </lineage>
</organism>
<evidence type="ECO:0000313" key="7">
    <source>
        <dbReference type="EMBL" id="KAI6656853.1"/>
    </source>
</evidence>
<dbReference type="EMBL" id="JAKMXF010000133">
    <property type="protein sequence ID" value="KAI6656853.1"/>
    <property type="molecule type" value="Genomic_DNA"/>
</dbReference>
<reference evidence="7 8" key="1">
    <citation type="journal article" date="2023" name="BMC Biol.">
        <title>The compact genome of the sponge Oopsacas minuta (Hexactinellida) is lacking key metazoan core genes.</title>
        <authorList>
            <person name="Santini S."/>
            <person name="Schenkelaars Q."/>
            <person name="Jourda C."/>
            <person name="Duchesne M."/>
            <person name="Belahbib H."/>
            <person name="Rocher C."/>
            <person name="Selva M."/>
            <person name="Riesgo A."/>
            <person name="Vervoort M."/>
            <person name="Leys S.P."/>
            <person name="Kodjabachian L."/>
            <person name="Le Bivic A."/>
            <person name="Borchiellini C."/>
            <person name="Claverie J.M."/>
            <person name="Renard E."/>
        </authorList>
    </citation>
    <scope>NUCLEOTIDE SEQUENCE [LARGE SCALE GENOMIC DNA]</scope>
    <source>
        <strain evidence="7">SPO-2</strain>
    </source>
</reference>
<evidence type="ECO:0000313" key="8">
    <source>
        <dbReference type="Proteomes" id="UP001165289"/>
    </source>
</evidence>
<evidence type="ECO:0000256" key="3">
    <source>
        <dbReference type="ARBA" id="ARBA00022833"/>
    </source>
</evidence>
<evidence type="ECO:0000256" key="1">
    <source>
        <dbReference type="ARBA" id="ARBA00022723"/>
    </source>
</evidence>
<evidence type="ECO:0000256" key="4">
    <source>
        <dbReference type="PROSITE-ProRule" id="PRU00134"/>
    </source>
</evidence>
<proteinExistence type="predicted"/>
<evidence type="ECO:0000259" key="5">
    <source>
        <dbReference type="PROSITE" id="PS50280"/>
    </source>
</evidence>
<dbReference type="Pfam" id="PF01753">
    <property type="entry name" value="zf-MYND"/>
    <property type="match status" value="1"/>
</dbReference>
<keyword evidence="3" id="KW-0862">Zinc</keyword>
<accession>A0AAV7K6Y3</accession>